<dbReference type="InterPro" id="IPR050317">
    <property type="entry name" value="Plant_Fungal_Acyltransferase"/>
</dbReference>
<reference evidence="3" key="2">
    <citation type="submission" date="2025-08" db="UniProtKB">
        <authorList>
            <consortium name="RefSeq"/>
        </authorList>
    </citation>
    <scope>IDENTIFICATION</scope>
    <source>
        <tissue evidence="3">Whole plant</tissue>
    </source>
</reference>
<dbReference type="Pfam" id="PF02458">
    <property type="entry name" value="Transferase"/>
    <property type="match status" value="1"/>
</dbReference>
<dbReference type="GeneID" id="107484750"/>
<dbReference type="GO" id="GO:0016747">
    <property type="term" value="F:acyltransferase activity, transferring groups other than amino-acyl groups"/>
    <property type="evidence" value="ECO:0007669"/>
    <property type="project" value="TreeGrafter"/>
</dbReference>
<name>A0A9C6WNX7_ARADU</name>
<evidence type="ECO:0000313" key="3">
    <source>
        <dbReference type="RefSeq" id="XP_052116506.1"/>
    </source>
</evidence>
<sequence>MAGRLVQSLEDSHRFEIDCNDAGIVVIAARTNRKLSEFGDIFAPNQDLEELAMFLQEEQEEEIDLKEKLLLSVQLTQFACGSLALTTHYNHCTLDGLAVRDFGANLAALTRGDFLIVVPFADRTLLRARNPPKISYPHFEYGKATNIENLFSVRGTSSGINVRQNAIQNQIQILYLSPQQIASFKMKAIKDCKLKNVTTFHVVAGKIWKARTIAMNMSDDQVSTMLFPVDIRKRVFPELSYGFAGNALVPGFARATVKELTELEDAFHIKKVQEGIERLDNEYIKSSIDWLELNKGVPRREDSFSLVSGLRLGLEDQYFAWGKLKCSTSLTVKPGLVMLLPAAPGDGGLNVCLDLPKDQMYIFRRIMLEF</sequence>
<dbReference type="AlphaFoldDB" id="A0A9C6WNX7"/>
<reference evidence="2" key="1">
    <citation type="journal article" date="2016" name="Nat. Genet.">
        <title>The genome sequences of Arachis duranensis and Arachis ipaensis, the diploid ancestors of cultivated peanut.</title>
        <authorList>
            <person name="Bertioli D.J."/>
            <person name="Cannon S.B."/>
            <person name="Froenicke L."/>
            <person name="Huang G."/>
            <person name="Farmer A.D."/>
            <person name="Cannon E.K."/>
            <person name="Liu X."/>
            <person name="Gao D."/>
            <person name="Clevenger J."/>
            <person name="Dash S."/>
            <person name="Ren L."/>
            <person name="Moretzsohn M.C."/>
            <person name="Shirasawa K."/>
            <person name="Huang W."/>
            <person name="Vidigal B."/>
            <person name="Abernathy B."/>
            <person name="Chu Y."/>
            <person name="Niederhuth C.E."/>
            <person name="Umale P."/>
            <person name="Araujo A.C."/>
            <person name="Kozik A."/>
            <person name="Kim K.D."/>
            <person name="Burow M.D."/>
            <person name="Varshney R.K."/>
            <person name="Wang X."/>
            <person name="Zhang X."/>
            <person name="Barkley N."/>
            <person name="Guimaraes P.M."/>
            <person name="Isobe S."/>
            <person name="Guo B."/>
            <person name="Liao B."/>
            <person name="Stalker H.T."/>
            <person name="Schmitz R.J."/>
            <person name="Scheffler B.E."/>
            <person name="Leal-Bertioli S.C."/>
            <person name="Xun X."/>
            <person name="Jackson S.A."/>
            <person name="Michelmore R."/>
            <person name="Ozias-Akins P."/>
        </authorList>
    </citation>
    <scope>NUCLEOTIDE SEQUENCE [LARGE SCALE GENOMIC DNA]</scope>
    <source>
        <strain evidence="2">cv. V14167</strain>
    </source>
</reference>
<gene>
    <name evidence="3" type="primary">LOC107484750</name>
</gene>
<evidence type="ECO:0000313" key="2">
    <source>
        <dbReference type="Proteomes" id="UP000515211"/>
    </source>
</evidence>
<comment type="similarity">
    <text evidence="1">Belongs to the plant acyltransferase family.</text>
</comment>
<accession>A0A9C6WNX7</accession>
<evidence type="ECO:0000256" key="1">
    <source>
        <dbReference type="ARBA" id="ARBA00009861"/>
    </source>
</evidence>
<dbReference type="RefSeq" id="XP_052116506.1">
    <property type="nucleotide sequence ID" value="XM_052260546.1"/>
</dbReference>
<dbReference type="PANTHER" id="PTHR31642">
    <property type="entry name" value="TRICHOTHECENE 3-O-ACETYLTRANSFERASE"/>
    <property type="match status" value="1"/>
</dbReference>
<keyword evidence="2" id="KW-1185">Reference proteome</keyword>
<dbReference type="InterPro" id="IPR023213">
    <property type="entry name" value="CAT-like_dom_sf"/>
</dbReference>
<dbReference type="PANTHER" id="PTHR31642:SF217">
    <property type="entry name" value="OMEGA-HYDROXYPALMITATE O-FERULOYL TRANSFERASE-LIKE ISOFORM X1"/>
    <property type="match status" value="1"/>
</dbReference>
<protein>
    <submittedName>
        <fullName evidence="3">Acyltransferase GLAUCE-like</fullName>
    </submittedName>
</protein>
<dbReference type="KEGG" id="adu:107484750"/>
<dbReference type="Proteomes" id="UP000515211">
    <property type="component" value="Chromosome 4"/>
</dbReference>
<dbReference type="Gene3D" id="3.30.559.10">
    <property type="entry name" value="Chloramphenicol acetyltransferase-like domain"/>
    <property type="match status" value="2"/>
</dbReference>
<proteinExistence type="inferred from homology"/>
<organism evidence="2 3">
    <name type="scientific">Arachis duranensis</name>
    <name type="common">Wild peanut</name>
    <dbReference type="NCBI Taxonomy" id="130453"/>
    <lineage>
        <taxon>Eukaryota</taxon>
        <taxon>Viridiplantae</taxon>
        <taxon>Streptophyta</taxon>
        <taxon>Embryophyta</taxon>
        <taxon>Tracheophyta</taxon>
        <taxon>Spermatophyta</taxon>
        <taxon>Magnoliopsida</taxon>
        <taxon>eudicotyledons</taxon>
        <taxon>Gunneridae</taxon>
        <taxon>Pentapetalae</taxon>
        <taxon>rosids</taxon>
        <taxon>fabids</taxon>
        <taxon>Fabales</taxon>
        <taxon>Fabaceae</taxon>
        <taxon>Papilionoideae</taxon>
        <taxon>50 kb inversion clade</taxon>
        <taxon>dalbergioids sensu lato</taxon>
        <taxon>Dalbergieae</taxon>
        <taxon>Pterocarpus clade</taxon>
        <taxon>Arachis</taxon>
    </lineage>
</organism>